<dbReference type="PANTHER" id="PTHR13475">
    <property type="entry name" value="NEUGRIN"/>
    <property type="match status" value="1"/>
</dbReference>
<dbReference type="PANTHER" id="PTHR13475:SF3">
    <property type="entry name" value="NEUGRIN"/>
    <property type="match status" value="1"/>
</dbReference>
<evidence type="ECO:0000256" key="2">
    <source>
        <dbReference type="ARBA" id="ARBA00010895"/>
    </source>
</evidence>
<dbReference type="GO" id="GO:0005634">
    <property type="term" value="C:nucleus"/>
    <property type="evidence" value="ECO:0007669"/>
    <property type="project" value="TreeGrafter"/>
</dbReference>
<name>A0A9P8CX55_MORAP</name>
<dbReference type="EMBL" id="JAIFTL010000175">
    <property type="protein sequence ID" value="KAG9321921.1"/>
    <property type="molecule type" value="Genomic_DNA"/>
</dbReference>
<evidence type="ECO:0000256" key="4">
    <source>
        <dbReference type="SAM" id="MobiDB-lite"/>
    </source>
</evidence>
<dbReference type="InterPro" id="IPR010487">
    <property type="entry name" value="NGRN/Rrg9"/>
</dbReference>
<feature type="region of interest" description="Disordered" evidence="4">
    <location>
        <begin position="145"/>
        <end position="169"/>
    </location>
</feature>
<evidence type="ECO:0000256" key="3">
    <source>
        <dbReference type="ARBA" id="ARBA00013566"/>
    </source>
</evidence>
<feature type="compositionally biased region" description="Polar residues" evidence="4">
    <location>
        <begin position="145"/>
        <end position="154"/>
    </location>
</feature>
<organism evidence="5 6">
    <name type="scientific">Mortierella alpina</name>
    <name type="common">Oleaginous fungus</name>
    <name type="synonym">Mortierella renispora</name>
    <dbReference type="NCBI Taxonomy" id="64518"/>
    <lineage>
        <taxon>Eukaryota</taxon>
        <taxon>Fungi</taxon>
        <taxon>Fungi incertae sedis</taxon>
        <taxon>Mucoromycota</taxon>
        <taxon>Mortierellomycotina</taxon>
        <taxon>Mortierellomycetes</taxon>
        <taxon>Mortierellales</taxon>
        <taxon>Mortierellaceae</taxon>
        <taxon>Mortierella</taxon>
    </lineage>
</organism>
<comment type="function">
    <text evidence="1">Required for respiratory activity and maintenance and expression of the mitochondrial genome.</text>
</comment>
<accession>A0A9P8CX55</accession>
<sequence>MSMSSARSLYNRPVVDSRMLATTAITCARKTLRSIPNSRTDTSTLSAPAAKTTSSTADQPAASKPNDSLTDLSTSIDAKERWALGAATFAPIVFPSGRPAIAEFTKTLAETRIKDGYTGQRVPKDVRNALRDQQAKAVLDSRTGSILSGASSPNPHLHRAPRDGSTAPMPEWLKHKLAIKNKMNGERWDPQKKLTRQAMEEVRYLRKQFPDEWTTAKLSEHYNVAGESIRRILRTDFQPPAERVTKQDQVKHDDRKENIVNSLQRIKEEKHAAWLERKAKADAERMRANPAGTRIKLGAPKRSIDG</sequence>
<gene>
    <name evidence="5" type="ORF">KVV02_004496</name>
</gene>
<feature type="compositionally biased region" description="Low complexity" evidence="4">
    <location>
        <begin position="42"/>
        <end position="57"/>
    </location>
</feature>
<comment type="similarity">
    <text evidence="2">Belongs to the RRG9 family.</text>
</comment>
<proteinExistence type="inferred from homology"/>
<feature type="region of interest" description="Disordered" evidence="4">
    <location>
        <begin position="281"/>
        <end position="306"/>
    </location>
</feature>
<dbReference type="Pfam" id="PF06413">
    <property type="entry name" value="Neugrin"/>
    <property type="match status" value="1"/>
</dbReference>
<dbReference type="AlphaFoldDB" id="A0A9P8CX55"/>
<feature type="region of interest" description="Disordered" evidence="4">
    <location>
        <begin position="35"/>
        <end position="71"/>
    </location>
</feature>
<evidence type="ECO:0000313" key="5">
    <source>
        <dbReference type="EMBL" id="KAG9321921.1"/>
    </source>
</evidence>
<reference evidence="5" key="1">
    <citation type="submission" date="2021-07" db="EMBL/GenBank/DDBJ databases">
        <title>Draft genome of Mortierella alpina, strain LL118, isolated from an aspen leaf litter sample.</title>
        <authorList>
            <person name="Yang S."/>
            <person name="Vinatzer B.A."/>
        </authorList>
    </citation>
    <scope>NUCLEOTIDE SEQUENCE</scope>
    <source>
        <strain evidence="5">LL118</strain>
    </source>
</reference>
<protein>
    <recommendedName>
        <fullName evidence="3">Required for respiratory growth protein 9, mitochondrial</fullName>
    </recommendedName>
</protein>
<evidence type="ECO:0000256" key="1">
    <source>
        <dbReference type="ARBA" id="ARBA00003548"/>
    </source>
</evidence>
<comment type="caution">
    <text evidence="5">The sequence shown here is derived from an EMBL/GenBank/DDBJ whole genome shotgun (WGS) entry which is preliminary data.</text>
</comment>
<evidence type="ECO:0000313" key="6">
    <source>
        <dbReference type="Proteomes" id="UP000717515"/>
    </source>
</evidence>
<dbReference type="Proteomes" id="UP000717515">
    <property type="component" value="Unassembled WGS sequence"/>
</dbReference>